<evidence type="ECO:0000256" key="21">
    <source>
        <dbReference type="RuleBase" id="RU003465"/>
    </source>
</evidence>
<dbReference type="PROSITE" id="PS51420">
    <property type="entry name" value="RHO"/>
    <property type="match status" value="1"/>
</dbReference>
<organism evidence="23 24">
    <name type="scientific">Phoenix dactylifera</name>
    <name type="common">Date palm</name>
    <dbReference type="NCBI Taxonomy" id="42345"/>
    <lineage>
        <taxon>Eukaryota</taxon>
        <taxon>Viridiplantae</taxon>
        <taxon>Streptophyta</taxon>
        <taxon>Embryophyta</taxon>
        <taxon>Tracheophyta</taxon>
        <taxon>Spermatophyta</taxon>
        <taxon>Magnoliopsida</taxon>
        <taxon>Liliopsida</taxon>
        <taxon>Arecaceae</taxon>
        <taxon>Coryphoideae</taxon>
        <taxon>Phoeniceae</taxon>
        <taxon>Phoenix</taxon>
    </lineage>
</organism>
<dbReference type="PRINTS" id="PR00449">
    <property type="entry name" value="RASTRNSFRMNG"/>
</dbReference>
<evidence type="ECO:0000256" key="18">
    <source>
        <dbReference type="ARBA" id="ARBA00047761"/>
    </source>
</evidence>
<dbReference type="CDD" id="cd00143">
    <property type="entry name" value="PP2Cc"/>
    <property type="match status" value="1"/>
</dbReference>
<dbReference type="GO" id="GO:0003924">
    <property type="term" value="F:GTPase activity"/>
    <property type="evidence" value="ECO:0007669"/>
    <property type="project" value="InterPro"/>
</dbReference>
<dbReference type="OrthoDB" id="10264738at2759"/>
<reference evidence="24" key="2">
    <citation type="submission" date="2025-08" db="UniProtKB">
        <authorList>
            <consortium name="RefSeq"/>
        </authorList>
    </citation>
    <scope>IDENTIFICATION</scope>
    <source>
        <tissue evidence="24">Young leaves</tissue>
    </source>
</reference>
<proteinExistence type="inferred from homology"/>
<evidence type="ECO:0000256" key="14">
    <source>
        <dbReference type="ARBA" id="ARBA00022927"/>
    </source>
</evidence>
<dbReference type="SUPFAM" id="SSF81606">
    <property type="entry name" value="PP2C-like"/>
    <property type="match status" value="1"/>
</dbReference>
<keyword evidence="11 21" id="KW-0378">Hydrolase</keyword>
<name>A0A8B9AW99_PHODC</name>
<dbReference type="Proteomes" id="UP000228380">
    <property type="component" value="Chromosome 14"/>
</dbReference>
<dbReference type="PANTHER" id="PTHR37910">
    <property type="entry name" value="EXPRESSED PROTEIN"/>
    <property type="match status" value="1"/>
</dbReference>
<reference evidence="23" key="1">
    <citation type="journal article" date="2019" name="Nat. Commun.">
        <title>Genome-wide association mapping of date palm fruit traits.</title>
        <authorList>
            <person name="Hazzouri K.M."/>
            <person name="Gros-Balthazard M."/>
            <person name="Flowers J.M."/>
            <person name="Copetti D."/>
            <person name="Lemansour A."/>
            <person name="Lebrun M."/>
            <person name="Masmoudi K."/>
            <person name="Ferrand S."/>
            <person name="Dhar M.I."/>
            <person name="Fresquez Z.A."/>
            <person name="Rosas U."/>
            <person name="Zhang J."/>
            <person name="Talag J."/>
            <person name="Lee S."/>
            <person name="Kudrna D."/>
            <person name="Powell R.F."/>
            <person name="Leitch I.J."/>
            <person name="Krueger R.R."/>
            <person name="Wing R.A."/>
            <person name="Amiri K.M.A."/>
            <person name="Purugganan M.D."/>
        </authorList>
    </citation>
    <scope>NUCLEOTIDE SEQUENCE [LARGE SCALE GENOMIC DNA]</scope>
    <source>
        <strain evidence="23">cv. Khalas</strain>
    </source>
</reference>
<evidence type="ECO:0000256" key="12">
    <source>
        <dbReference type="ARBA" id="ARBA00022842"/>
    </source>
</evidence>
<evidence type="ECO:0000256" key="17">
    <source>
        <dbReference type="ARBA" id="ARBA00023288"/>
    </source>
</evidence>
<dbReference type="EC" id="3.1.3.16" evidence="6"/>
<dbReference type="SUPFAM" id="SSF48452">
    <property type="entry name" value="TPR-like"/>
    <property type="match status" value="1"/>
</dbReference>
<evidence type="ECO:0000256" key="7">
    <source>
        <dbReference type="ARBA" id="ARBA00022448"/>
    </source>
</evidence>
<keyword evidence="10" id="KW-0547">Nucleotide-binding</keyword>
<keyword evidence="13 21" id="KW-0904">Protein phosphatase</keyword>
<dbReference type="InterPro" id="IPR000222">
    <property type="entry name" value="PP2C_BS"/>
</dbReference>
<dbReference type="SUPFAM" id="SSF52540">
    <property type="entry name" value="P-loop containing nucleoside triphosphate hydrolases"/>
    <property type="match status" value="1"/>
</dbReference>
<dbReference type="PROSITE" id="PS51421">
    <property type="entry name" value="RAS"/>
    <property type="match status" value="1"/>
</dbReference>
<evidence type="ECO:0000256" key="2">
    <source>
        <dbReference type="ARBA" id="ARBA00001946"/>
    </source>
</evidence>
<dbReference type="SMART" id="SM00175">
    <property type="entry name" value="RAB"/>
    <property type="match status" value="1"/>
</dbReference>
<evidence type="ECO:0000256" key="13">
    <source>
        <dbReference type="ARBA" id="ARBA00022912"/>
    </source>
</evidence>
<protein>
    <recommendedName>
        <fullName evidence="6">protein-serine/threonine phosphatase</fullName>
        <ecNumber evidence="6">3.1.3.16</ecNumber>
    </recommendedName>
</protein>
<evidence type="ECO:0000256" key="4">
    <source>
        <dbReference type="ARBA" id="ARBA00006270"/>
    </source>
</evidence>
<dbReference type="InterPro" id="IPR005225">
    <property type="entry name" value="Small_GTP-bd"/>
</dbReference>
<evidence type="ECO:0000256" key="11">
    <source>
        <dbReference type="ARBA" id="ARBA00022801"/>
    </source>
</evidence>
<dbReference type="GO" id="GO:0015031">
    <property type="term" value="P:protein transport"/>
    <property type="evidence" value="ECO:0007669"/>
    <property type="project" value="UniProtKB-KW"/>
</dbReference>
<keyword evidence="16" id="KW-0464">Manganese</keyword>
<dbReference type="SMART" id="SM00331">
    <property type="entry name" value="PP2C_SIG"/>
    <property type="match status" value="1"/>
</dbReference>
<keyword evidence="17" id="KW-0449">Lipoprotein</keyword>
<evidence type="ECO:0000256" key="3">
    <source>
        <dbReference type="ARBA" id="ARBA00004342"/>
    </source>
</evidence>
<keyword evidence="8" id="KW-1003">Cell membrane</keyword>
<dbReference type="InterPro" id="IPR011990">
    <property type="entry name" value="TPR-like_helical_dom_sf"/>
</dbReference>
<dbReference type="PANTHER" id="PTHR37910:SF2">
    <property type="entry name" value="EXPRESSED PROTEIN"/>
    <property type="match status" value="1"/>
</dbReference>
<sequence>MTATSQPEFDYLFKLLLIGDSGVGKSSLLLSFTTDSFEDLSPTIGVDFKVKMVNIGGKRLKLAIWDTAGQERFRTLTSSYYRGAQGIIMVYDVTRRDTFTNLKDVWAKEIELYSTNQDCIKMLVGNKVDKEGGRVVTKKEGIDLARECGCLFLECSAKTRVNVEKCFEELVLKILETPSLLAEGSIGVKKNIFMQKPPQADESTSTCCPAMRTSSGNHGPFLSHLLNPTPSLKAKARSFFPAASSRTWRRRSLLLSLPLSILLSTPTSAAAPAPSYDPLSDSEKNASAALSGRVSDATQLLDLARDFQAKGDFPQALDYFSLVIRDYKDFAFSEYARVGRALALYEIGDREEAIAEMEDVSISLKGYPEIHAALAAALYADKHAPLLAENQFAIATLLDPHYTDLSYVRETKHWPPSLWPFSSALADAECWMMVGSDNFSGPGKPCLEGGGGPVTALPWDDESRAATMNQKSDPGPLFSGGGISFLIGSKNVRFSYGYSTFKGKRASMEDFYETRIAEVDDQMVAFFGVFDGHGGPRAAEYLKNHLFKNLSNHPDFIKDTKSAIVEAFRQTDTAYIDEEKGQQKDAGSTASTALLLGDRLFVANVGDSRVVASRSGSAIPLSIDHKPDRSDERQRIENAGGFVIWAGTWRVGGVLAVSRAFGDKLLKPYVVAEPEIQVEDIKGVEFLIVASDGLWNVVSNKDAVDIVQGISDAETSARKLIEEAYARGSNDNITCIVVRFDNS</sequence>
<dbReference type="NCBIfam" id="TIGR00231">
    <property type="entry name" value="small_GTP"/>
    <property type="match status" value="1"/>
</dbReference>
<keyword evidence="7" id="KW-0813">Transport</keyword>
<dbReference type="RefSeq" id="XP_038989872.1">
    <property type="nucleotide sequence ID" value="XM_039133944.1"/>
</dbReference>
<evidence type="ECO:0000256" key="1">
    <source>
        <dbReference type="ARBA" id="ARBA00001936"/>
    </source>
</evidence>
<dbReference type="SMART" id="SM00332">
    <property type="entry name" value="PP2Cc"/>
    <property type="match status" value="1"/>
</dbReference>
<dbReference type="CDD" id="cd01863">
    <property type="entry name" value="Rab18"/>
    <property type="match status" value="1"/>
</dbReference>
<dbReference type="Pfam" id="PF00071">
    <property type="entry name" value="Ras"/>
    <property type="match status" value="1"/>
</dbReference>
<comment type="similarity">
    <text evidence="5 21">Belongs to the PP2C family.</text>
</comment>
<dbReference type="PROSITE" id="PS51746">
    <property type="entry name" value="PPM_2"/>
    <property type="match status" value="1"/>
</dbReference>
<dbReference type="Gene3D" id="1.25.40.10">
    <property type="entry name" value="Tetratricopeptide repeat domain"/>
    <property type="match status" value="1"/>
</dbReference>
<comment type="cofactor">
    <cofactor evidence="2">
        <name>Mg(2+)</name>
        <dbReference type="ChEBI" id="CHEBI:18420"/>
    </cofactor>
</comment>
<dbReference type="Gene3D" id="3.60.40.10">
    <property type="entry name" value="PPM-type phosphatase domain"/>
    <property type="match status" value="1"/>
</dbReference>
<evidence type="ECO:0000313" key="23">
    <source>
        <dbReference type="Proteomes" id="UP000228380"/>
    </source>
</evidence>
<dbReference type="SMART" id="SM00177">
    <property type="entry name" value="ARF"/>
    <property type="match status" value="1"/>
</dbReference>
<evidence type="ECO:0000256" key="5">
    <source>
        <dbReference type="ARBA" id="ARBA00006702"/>
    </source>
</evidence>
<comment type="function">
    <text evidence="20">Intracellular vesicle trafficking and protein transport.</text>
</comment>
<evidence type="ECO:0000256" key="6">
    <source>
        <dbReference type="ARBA" id="ARBA00013081"/>
    </source>
</evidence>
<gene>
    <name evidence="24" type="primary">LOC103720531</name>
</gene>
<evidence type="ECO:0000256" key="15">
    <source>
        <dbReference type="ARBA" id="ARBA00023136"/>
    </source>
</evidence>
<evidence type="ECO:0000256" key="8">
    <source>
        <dbReference type="ARBA" id="ARBA00022475"/>
    </source>
</evidence>
<keyword evidence="23" id="KW-1185">Reference proteome</keyword>
<comment type="cofactor">
    <cofactor evidence="1">
        <name>Mn(2+)</name>
        <dbReference type="ChEBI" id="CHEBI:29035"/>
    </cofactor>
</comment>
<keyword evidence="12" id="KW-0460">Magnesium</keyword>
<evidence type="ECO:0000256" key="10">
    <source>
        <dbReference type="ARBA" id="ARBA00022741"/>
    </source>
</evidence>
<accession>A0A8B9AW99</accession>
<evidence type="ECO:0000313" key="24">
    <source>
        <dbReference type="RefSeq" id="XP_038989872.1"/>
    </source>
</evidence>
<feature type="domain" description="PPM-type phosphatase" evidence="22">
    <location>
        <begin position="495"/>
        <end position="740"/>
    </location>
</feature>
<dbReference type="PROSITE" id="PS51419">
    <property type="entry name" value="RAB"/>
    <property type="match status" value="1"/>
</dbReference>
<dbReference type="SMART" id="SM00176">
    <property type="entry name" value="RAN"/>
    <property type="match status" value="1"/>
</dbReference>
<comment type="catalytic activity">
    <reaction evidence="18">
        <text>O-phospho-L-seryl-[protein] + H2O = L-seryl-[protein] + phosphate</text>
        <dbReference type="Rhea" id="RHEA:20629"/>
        <dbReference type="Rhea" id="RHEA-COMP:9863"/>
        <dbReference type="Rhea" id="RHEA-COMP:11604"/>
        <dbReference type="ChEBI" id="CHEBI:15377"/>
        <dbReference type="ChEBI" id="CHEBI:29999"/>
        <dbReference type="ChEBI" id="CHEBI:43474"/>
        <dbReference type="ChEBI" id="CHEBI:83421"/>
        <dbReference type="EC" id="3.1.3.16"/>
    </reaction>
</comment>
<dbReference type="InterPro" id="IPR027417">
    <property type="entry name" value="P-loop_NTPase"/>
</dbReference>
<evidence type="ECO:0000256" key="16">
    <source>
        <dbReference type="ARBA" id="ARBA00023211"/>
    </source>
</evidence>
<evidence type="ECO:0000259" key="22">
    <source>
        <dbReference type="PROSITE" id="PS51746"/>
    </source>
</evidence>
<evidence type="ECO:0000256" key="19">
    <source>
        <dbReference type="ARBA" id="ARBA00048336"/>
    </source>
</evidence>
<dbReference type="InterPro" id="IPR036457">
    <property type="entry name" value="PPM-type-like_dom_sf"/>
</dbReference>
<keyword evidence="15" id="KW-0472">Membrane</keyword>
<dbReference type="InterPro" id="IPR001932">
    <property type="entry name" value="PPM-type_phosphatase-like_dom"/>
</dbReference>
<comment type="subcellular location">
    <subcellularLocation>
        <location evidence="3">Cell membrane</location>
        <topology evidence="3">Lipid-anchor</topology>
        <orientation evidence="3">Cytoplasmic side</orientation>
    </subcellularLocation>
</comment>
<keyword evidence="14" id="KW-0653">Protein transport</keyword>
<dbReference type="GeneID" id="103720531"/>
<dbReference type="KEGG" id="pda:103720531"/>
<evidence type="ECO:0000256" key="20">
    <source>
        <dbReference type="ARBA" id="ARBA00060176"/>
    </source>
</evidence>
<dbReference type="GO" id="GO:0046872">
    <property type="term" value="F:metal ion binding"/>
    <property type="evidence" value="ECO:0007669"/>
    <property type="project" value="UniProtKB-KW"/>
</dbReference>
<comment type="catalytic activity">
    <reaction evidence="19">
        <text>O-phospho-L-threonyl-[protein] + H2O = L-threonyl-[protein] + phosphate</text>
        <dbReference type="Rhea" id="RHEA:47004"/>
        <dbReference type="Rhea" id="RHEA-COMP:11060"/>
        <dbReference type="Rhea" id="RHEA-COMP:11605"/>
        <dbReference type="ChEBI" id="CHEBI:15377"/>
        <dbReference type="ChEBI" id="CHEBI:30013"/>
        <dbReference type="ChEBI" id="CHEBI:43474"/>
        <dbReference type="ChEBI" id="CHEBI:61977"/>
        <dbReference type="EC" id="3.1.3.16"/>
    </reaction>
</comment>
<dbReference type="GO" id="GO:0005525">
    <property type="term" value="F:GTP binding"/>
    <property type="evidence" value="ECO:0007669"/>
    <property type="project" value="InterPro"/>
</dbReference>
<dbReference type="SMART" id="SM00173">
    <property type="entry name" value="RAS"/>
    <property type="match status" value="1"/>
</dbReference>
<dbReference type="GO" id="GO:0004722">
    <property type="term" value="F:protein serine/threonine phosphatase activity"/>
    <property type="evidence" value="ECO:0007669"/>
    <property type="project" value="UniProtKB-EC"/>
</dbReference>
<dbReference type="GO" id="GO:0005886">
    <property type="term" value="C:plasma membrane"/>
    <property type="evidence" value="ECO:0007669"/>
    <property type="project" value="UniProtKB-SubCell"/>
</dbReference>
<dbReference type="InterPro" id="IPR001806">
    <property type="entry name" value="Small_GTPase"/>
</dbReference>
<dbReference type="PROSITE" id="PS01032">
    <property type="entry name" value="PPM_1"/>
    <property type="match status" value="1"/>
</dbReference>
<dbReference type="Pfam" id="PF00481">
    <property type="entry name" value="PP2C"/>
    <property type="match status" value="1"/>
</dbReference>
<comment type="similarity">
    <text evidence="4">Belongs to the small GTPase superfamily. Rab family.</text>
</comment>
<dbReference type="FunFam" id="3.40.50.300:FF:000456">
    <property type="entry name" value="Ras-related protein RABC1"/>
    <property type="match status" value="1"/>
</dbReference>
<keyword evidence="9" id="KW-0479">Metal-binding</keyword>
<dbReference type="Gene3D" id="3.40.50.300">
    <property type="entry name" value="P-loop containing nucleotide triphosphate hydrolases"/>
    <property type="match status" value="1"/>
</dbReference>
<evidence type="ECO:0000256" key="9">
    <source>
        <dbReference type="ARBA" id="ARBA00022723"/>
    </source>
</evidence>
<dbReference type="SMART" id="SM00174">
    <property type="entry name" value="RHO"/>
    <property type="match status" value="1"/>
</dbReference>
<dbReference type="AlphaFoldDB" id="A0A8B9AW99"/>